<keyword evidence="4" id="KW-0812">Transmembrane</keyword>
<dbReference type="PANTHER" id="PTHR14002:SF54">
    <property type="entry name" value="ZONA PELLUCIDA SPERM-BINDING PROTEIN 2"/>
    <property type="match status" value="1"/>
</dbReference>
<evidence type="ECO:0000256" key="5">
    <source>
        <dbReference type="SAM" id="SignalP"/>
    </source>
</evidence>
<dbReference type="SUPFAM" id="SSF57196">
    <property type="entry name" value="EGF/Laminin"/>
    <property type="match status" value="1"/>
</dbReference>
<dbReference type="InterPro" id="IPR055356">
    <property type="entry name" value="ZP-N"/>
</dbReference>
<comment type="caution">
    <text evidence="3">Lacks conserved residue(s) required for the propagation of feature annotation.</text>
</comment>
<dbReference type="SMART" id="SM00241">
    <property type="entry name" value="ZP"/>
    <property type="match status" value="1"/>
</dbReference>
<reference evidence="8 9" key="1">
    <citation type="submission" date="2021-04" db="EMBL/GenBank/DDBJ databases">
        <authorList>
            <person name="Bliznina A."/>
        </authorList>
    </citation>
    <scope>NUCLEOTIDE SEQUENCE [LARGE SCALE GENOMIC DNA]</scope>
</reference>
<keyword evidence="2" id="KW-1015">Disulfide bond</keyword>
<evidence type="ECO:0000256" key="3">
    <source>
        <dbReference type="PROSITE-ProRule" id="PRU00076"/>
    </source>
</evidence>
<dbReference type="PANTHER" id="PTHR14002">
    <property type="entry name" value="ENDOGLIN/TGF-BETA RECEPTOR TYPE III"/>
    <property type="match status" value="1"/>
</dbReference>
<proteinExistence type="predicted"/>
<feature type="chain" id="PRO_5046258469" evidence="5">
    <location>
        <begin position="16"/>
        <end position="496"/>
    </location>
</feature>
<evidence type="ECO:0000313" key="8">
    <source>
        <dbReference type="EMBL" id="CAG5097894.1"/>
    </source>
</evidence>
<dbReference type="InterPro" id="IPR055355">
    <property type="entry name" value="ZP-C"/>
</dbReference>
<evidence type="ECO:0000256" key="2">
    <source>
        <dbReference type="ARBA" id="ARBA00023157"/>
    </source>
</evidence>
<dbReference type="InterPro" id="IPR001507">
    <property type="entry name" value="ZP_dom"/>
</dbReference>
<evidence type="ECO:0000259" key="6">
    <source>
        <dbReference type="PROSITE" id="PS50026"/>
    </source>
</evidence>
<name>A0ABN7SHF9_OIKDI</name>
<dbReference type="InterPro" id="IPR000742">
    <property type="entry name" value="EGF"/>
</dbReference>
<evidence type="ECO:0000259" key="7">
    <source>
        <dbReference type="PROSITE" id="PS51034"/>
    </source>
</evidence>
<dbReference type="PROSITE" id="PS51034">
    <property type="entry name" value="ZP_2"/>
    <property type="match status" value="1"/>
</dbReference>
<feature type="transmembrane region" description="Helical" evidence="4">
    <location>
        <begin position="409"/>
        <end position="431"/>
    </location>
</feature>
<dbReference type="Proteomes" id="UP001158576">
    <property type="component" value="Chromosome XSR"/>
</dbReference>
<keyword evidence="1 5" id="KW-0732">Signal</keyword>
<keyword evidence="4" id="KW-0472">Membrane</keyword>
<keyword evidence="4" id="KW-1133">Transmembrane helix</keyword>
<accession>A0ABN7SHF9</accession>
<dbReference type="InterPro" id="IPR042235">
    <property type="entry name" value="ZP-C_dom"/>
</dbReference>
<evidence type="ECO:0000256" key="1">
    <source>
        <dbReference type="ARBA" id="ARBA00022729"/>
    </source>
</evidence>
<dbReference type="Gene3D" id="2.10.25.10">
    <property type="entry name" value="Laminin"/>
    <property type="match status" value="1"/>
</dbReference>
<keyword evidence="3" id="KW-0245">EGF-like domain</keyword>
<protein>
    <submittedName>
        <fullName evidence="8">Oidioi.mRNA.OKI2018_I69.XSR.g15279.t1.cds</fullName>
    </submittedName>
</protein>
<feature type="domain" description="ZP" evidence="7">
    <location>
        <begin position="57"/>
        <end position="337"/>
    </location>
</feature>
<organism evidence="8 9">
    <name type="scientific">Oikopleura dioica</name>
    <name type="common">Tunicate</name>
    <dbReference type="NCBI Taxonomy" id="34765"/>
    <lineage>
        <taxon>Eukaryota</taxon>
        <taxon>Metazoa</taxon>
        <taxon>Chordata</taxon>
        <taxon>Tunicata</taxon>
        <taxon>Appendicularia</taxon>
        <taxon>Copelata</taxon>
        <taxon>Oikopleuridae</taxon>
        <taxon>Oikopleura</taxon>
    </lineage>
</organism>
<dbReference type="PROSITE" id="PS50026">
    <property type="entry name" value="EGF_3"/>
    <property type="match status" value="1"/>
</dbReference>
<evidence type="ECO:0000256" key="4">
    <source>
        <dbReference type="SAM" id="Phobius"/>
    </source>
</evidence>
<dbReference type="Pfam" id="PF00100">
    <property type="entry name" value="Zona_pellucida"/>
    <property type="match status" value="1"/>
</dbReference>
<feature type="signal peptide" evidence="5">
    <location>
        <begin position="1"/>
        <end position="15"/>
    </location>
</feature>
<sequence>MRYTTLLNLLTVAKAGGCDQNPCLNNGQCYDIGENEYECICDSFAGKNCQIPPPSVTCDASRISVEIDRAWLLNKVGSDNHRHIYMGTGQQSNEGCKAQISEDDNSKLTVALNNNFRQCGTQIKRADNGDYIYSNTVYMSLQNAGVQTGLAAIVQWNCEYEDEYTVTYNGGMTAVRDDSAKARAVIGTFDLNLRAYSKSVFTTDNMMTAFVAPGSNKVFHVIPDQKKWLSFQTSLTGEAQLRGTRVSLKKCFISYSRSPFSQTAETIPLVEEGCSTGGTATHIYSNGQGPQASFATNIQKLRQPWMRKSPFYVHCTTRLCPAGEICPVGCSQERSAPQGSVEGDELKIHVTSGPYFFQGSDALKEQTQMTANMEEKDAEHSSLRIMGDTFEVIEEDEEILVDREKDLPLVGAVAVVSLLAILVVVGFVTIYQRRAAAAKGQPRMGPEINLHFAHEGSLRKTKAKHDYTTKHVVIEGRALPLPGTRPAGHNVRPNYV</sequence>
<evidence type="ECO:0000313" key="9">
    <source>
        <dbReference type="Proteomes" id="UP001158576"/>
    </source>
</evidence>
<feature type="domain" description="EGF-like" evidence="6">
    <location>
        <begin position="14"/>
        <end position="50"/>
    </location>
</feature>
<dbReference type="Gene3D" id="2.60.40.4100">
    <property type="entry name" value="Zona pellucida, ZP-C domain"/>
    <property type="match status" value="1"/>
</dbReference>
<dbReference type="Gene3D" id="2.60.40.3210">
    <property type="entry name" value="Zona pellucida, ZP-N domain"/>
    <property type="match status" value="1"/>
</dbReference>
<keyword evidence="9" id="KW-1185">Reference proteome</keyword>
<dbReference type="EMBL" id="OU015569">
    <property type="protein sequence ID" value="CAG5097894.1"/>
    <property type="molecule type" value="Genomic_DNA"/>
</dbReference>
<gene>
    <name evidence="8" type="ORF">OKIOD_LOCUS6837</name>
</gene>
<dbReference type="CDD" id="cd00054">
    <property type="entry name" value="EGF_CA"/>
    <property type="match status" value="1"/>
</dbReference>
<dbReference type="Pfam" id="PF23344">
    <property type="entry name" value="ZP-N"/>
    <property type="match status" value="1"/>
</dbReference>